<feature type="domain" description="Putative Flp pilus-assembly TadG-like N-terminal" evidence="2">
    <location>
        <begin position="29"/>
        <end position="75"/>
    </location>
</feature>
<evidence type="ECO:0000259" key="2">
    <source>
        <dbReference type="Pfam" id="PF13400"/>
    </source>
</evidence>
<reference evidence="4" key="1">
    <citation type="journal article" date="2019" name="Int. J. Syst. Evol. Microbiol.">
        <title>The Global Catalogue of Microorganisms (GCM) 10K type strain sequencing project: providing services to taxonomists for standard genome sequencing and annotation.</title>
        <authorList>
            <consortium name="The Broad Institute Genomics Platform"/>
            <consortium name="The Broad Institute Genome Sequencing Center for Infectious Disease"/>
            <person name="Wu L."/>
            <person name="Ma J."/>
        </authorList>
    </citation>
    <scope>NUCLEOTIDE SEQUENCE [LARGE SCALE GENOMIC DNA]</scope>
    <source>
        <strain evidence="4">JCM 15628</strain>
    </source>
</reference>
<evidence type="ECO:0000313" key="4">
    <source>
        <dbReference type="Proteomes" id="UP001500013"/>
    </source>
</evidence>
<dbReference type="Proteomes" id="UP001500013">
    <property type="component" value="Unassembled WGS sequence"/>
</dbReference>
<comment type="caution">
    <text evidence="3">The sequence shown here is derived from an EMBL/GenBank/DDBJ whole genome shotgun (WGS) entry which is preliminary data.</text>
</comment>
<evidence type="ECO:0000313" key="3">
    <source>
        <dbReference type="EMBL" id="GAA1988885.1"/>
    </source>
</evidence>
<dbReference type="InterPro" id="IPR028087">
    <property type="entry name" value="Tad_N"/>
</dbReference>
<keyword evidence="1" id="KW-1133">Transmembrane helix</keyword>
<keyword evidence="1" id="KW-0472">Membrane</keyword>
<protein>
    <recommendedName>
        <fullName evidence="2">Putative Flp pilus-assembly TadG-like N-terminal domain-containing protein</fullName>
    </recommendedName>
</protein>
<evidence type="ECO:0000256" key="1">
    <source>
        <dbReference type="SAM" id="Phobius"/>
    </source>
</evidence>
<feature type="transmembrane region" description="Helical" evidence="1">
    <location>
        <begin position="31"/>
        <end position="52"/>
    </location>
</feature>
<dbReference type="EMBL" id="BAAAPU010000009">
    <property type="protein sequence ID" value="GAA1988885.1"/>
    <property type="molecule type" value="Genomic_DNA"/>
</dbReference>
<proteinExistence type="predicted"/>
<gene>
    <name evidence="3" type="ORF">GCM10009817_33200</name>
</gene>
<accession>A0ABP5E1J7</accession>
<organism evidence="3 4">
    <name type="scientific">Terrabacter lapilli</name>
    <dbReference type="NCBI Taxonomy" id="436231"/>
    <lineage>
        <taxon>Bacteria</taxon>
        <taxon>Bacillati</taxon>
        <taxon>Actinomycetota</taxon>
        <taxon>Actinomycetes</taxon>
        <taxon>Micrococcales</taxon>
        <taxon>Intrasporangiaceae</taxon>
        <taxon>Terrabacter</taxon>
    </lineage>
</organism>
<dbReference type="Pfam" id="PF13400">
    <property type="entry name" value="Tad"/>
    <property type="match status" value="1"/>
</dbReference>
<name>A0ABP5E1J7_9MICO</name>
<keyword evidence="4" id="KW-1185">Reference proteome</keyword>
<sequence>MTPTYAVSRVRLVRRVRAGLRRRHAPEEGQIGVLALGLFVLTTLLVLGTVDVTAAQLARMRLLDTADSAALDAADSLDESSAYQNGVLDRLALTDQSVSSAAAAHLARTPRPPGITSWSLVPDTGAEGGDTAVVTLQGTATLPMTGWVLDSLGSSVTITVTSRARAPLG</sequence>
<keyword evidence="1" id="KW-0812">Transmembrane</keyword>